<name>A0A3R8KLF0_9LACO</name>
<protein>
    <submittedName>
        <fullName evidence="2">Uncharacterized protein</fullName>
    </submittedName>
</protein>
<proteinExistence type="predicted"/>
<dbReference type="OrthoDB" id="2297499at2"/>
<gene>
    <name evidence="2" type="ORF">D1831_07200</name>
</gene>
<dbReference type="AlphaFoldDB" id="A0A3R8KLF0"/>
<reference evidence="2 3" key="1">
    <citation type="submission" date="2018-08" db="EMBL/GenBank/DDBJ databases">
        <title>Genome Lactobacillus garii FI11369.</title>
        <authorList>
            <person name="Diaz M."/>
            <person name="Narbad A."/>
        </authorList>
    </citation>
    <scope>NUCLEOTIDE SEQUENCE [LARGE SCALE GENOMIC DNA]</scope>
    <source>
        <strain evidence="2 3">FI11369</strain>
    </source>
</reference>
<dbReference type="RefSeq" id="WP_125072255.1">
    <property type="nucleotide sequence ID" value="NZ_QWZQ01000020.1"/>
</dbReference>
<keyword evidence="1" id="KW-0472">Membrane</keyword>
<dbReference type="Proteomes" id="UP000283633">
    <property type="component" value="Unassembled WGS sequence"/>
</dbReference>
<accession>A0A3R8KLF0</accession>
<evidence type="ECO:0000313" key="2">
    <source>
        <dbReference type="EMBL" id="RRK10444.1"/>
    </source>
</evidence>
<feature type="transmembrane region" description="Helical" evidence="1">
    <location>
        <begin position="37"/>
        <end position="56"/>
    </location>
</feature>
<sequence length="145" mass="16610">MSGARRVVRFTFWSNFGTFLLLALEMGSFMYHLPLMVSLVTALILAGAVFFQVWYLRHHYGVTKVEEFYLAGDERDRNIAYRVHNSCLYFLTQALEGLLVAVFLLLLAGVTSAVALGTWILEIGFTILILSNCQYYYLWQKYDAA</sequence>
<keyword evidence="3" id="KW-1185">Reference proteome</keyword>
<organism evidence="2 3">
    <name type="scientific">Lactiplantibacillus garii</name>
    <dbReference type="NCBI Taxonomy" id="2306423"/>
    <lineage>
        <taxon>Bacteria</taxon>
        <taxon>Bacillati</taxon>
        <taxon>Bacillota</taxon>
        <taxon>Bacilli</taxon>
        <taxon>Lactobacillales</taxon>
        <taxon>Lactobacillaceae</taxon>
        <taxon>Lactiplantibacillus</taxon>
    </lineage>
</organism>
<feature type="transmembrane region" description="Helical" evidence="1">
    <location>
        <begin position="116"/>
        <end position="138"/>
    </location>
</feature>
<dbReference type="EMBL" id="QWZQ01000020">
    <property type="protein sequence ID" value="RRK10444.1"/>
    <property type="molecule type" value="Genomic_DNA"/>
</dbReference>
<evidence type="ECO:0000256" key="1">
    <source>
        <dbReference type="SAM" id="Phobius"/>
    </source>
</evidence>
<feature type="transmembrane region" description="Helical" evidence="1">
    <location>
        <begin position="87"/>
        <end position="110"/>
    </location>
</feature>
<keyword evidence="1" id="KW-0812">Transmembrane</keyword>
<feature type="transmembrane region" description="Helical" evidence="1">
    <location>
        <begin position="12"/>
        <end position="31"/>
    </location>
</feature>
<keyword evidence="1" id="KW-1133">Transmembrane helix</keyword>
<evidence type="ECO:0000313" key="3">
    <source>
        <dbReference type="Proteomes" id="UP000283633"/>
    </source>
</evidence>
<comment type="caution">
    <text evidence="2">The sequence shown here is derived from an EMBL/GenBank/DDBJ whole genome shotgun (WGS) entry which is preliminary data.</text>
</comment>